<dbReference type="FunFam" id="3.30.160.60:FF:000710">
    <property type="entry name" value="Zinc finger protein 768"/>
    <property type="match status" value="1"/>
</dbReference>
<keyword evidence="2" id="KW-0677">Repeat</keyword>
<feature type="compositionally biased region" description="Polar residues" evidence="6">
    <location>
        <begin position="947"/>
        <end position="959"/>
    </location>
</feature>
<feature type="domain" description="C2H2-type" evidence="7">
    <location>
        <begin position="147"/>
        <end position="174"/>
    </location>
</feature>
<evidence type="ECO:0000313" key="8">
    <source>
        <dbReference type="Ensembl" id="ENSGAGP00000026654.1"/>
    </source>
</evidence>
<feature type="region of interest" description="Disordered" evidence="6">
    <location>
        <begin position="1799"/>
        <end position="1861"/>
    </location>
</feature>
<dbReference type="STRING" id="38772.ENSGAGP00000026650"/>
<evidence type="ECO:0000313" key="9">
    <source>
        <dbReference type="Proteomes" id="UP000291020"/>
    </source>
</evidence>
<reference evidence="8" key="2">
    <citation type="submission" date="2025-05" db="UniProtKB">
        <authorList>
            <consortium name="Ensembl"/>
        </authorList>
    </citation>
    <scope>IDENTIFICATION</scope>
</reference>
<dbReference type="PANTHER" id="PTHR47166">
    <property type="entry name" value="ZINC FINGER PROTEIN 831"/>
    <property type="match status" value="1"/>
</dbReference>
<feature type="region of interest" description="Disordered" evidence="6">
    <location>
        <begin position="939"/>
        <end position="959"/>
    </location>
</feature>
<dbReference type="Ensembl" id="ENSGAGT00000030288.1">
    <property type="protein sequence ID" value="ENSGAGP00000026650.1"/>
    <property type="gene ID" value="ENSGAGG00000019406.1"/>
</dbReference>
<dbReference type="SUPFAM" id="SSF57667">
    <property type="entry name" value="beta-beta-alpha zinc fingers"/>
    <property type="match status" value="1"/>
</dbReference>
<feature type="domain" description="C2H2-type" evidence="7">
    <location>
        <begin position="175"/>
        <end position="204"/>
    </location>
</feature>
<accession>A0A452IGQ6</accession>
<dbReference type="Ensembl" id="ENSGAGT00000030289.1">
    <property type="protein sequence ID" value="ENSGAGP00000026651.1"/>
    <property type="gene ID" value="ENSGAGG00000019406.1"/>
</dbReference>
<dbReference type="InterPro" id="IPR013087">
    <property type="entry name" value="Znf_C2H2_type"/>
</dbReference>
<evidence type="ECO:0000256" key="2">
    <source>
        <dbReference type="ARBA" id="ARBA00022737"/>
    </source>
</evidence>
<feature type="compositionally biased region" description="Low complexity" evidence="6">
    <location>
        <begin position="1832"/>
        <end position="1855"/>
    </location>
</feature>
<keyword evidence="3 5" id="KW-0863">Zinc-finger</keyword>
<protein>
    <recommendedName>
        <fullName evidence="7">C2H2-type domain-containing protein</fullName>
    </recommendedName>
</protein>
<dbReference type="PROSITE" id="PS50157">
    <property type="entry name" value="ZINC_FINGER_C2H2_2"/>
    <property type="match status" value="2"/>
</dbReference>
<dbReference type="PROSITE" id="PS00028">
    <property type="entry name" value="ZINC_FINGER_C2H2_1"/>
    <property type="match status" value="2"/>
</dbReference>
<dbReference type="InterPro" id="IPR036236">
    <property type="entry name" value="Znf_C2H2_sf"/>
</dbReference>
<name>A0A452IGQ6_9SAUR</name>
<feature type="region of interest" description="Disordered" evidence="6">
    <location>
        <begin position="290"/>
        <end position="313"/>
    </location>
</feature>
<keyword evidence="9" id="KW-1185">Reference proteome</keyword>
<feature type="region of interest" description="Disordered" evidence="6">
    <location>
        <begin position="1869"/>
        <end position="1888"/>
    </location>
</feature>
<dbReference type="Gene3D" id="3.30.160.60">
    <property type="entry name" value="Classic Zinc Finger"/>
    <property type="match status" value="2"/>
</dbReference>
<evidence type="ECO:0000256" key="5">
    <source>
        <dbReference type="PROSITE-ProRule" id="PRU00042"/>
    </source>
</evidence>
<feature type="compositionally biased region" description="Basic and acidic residues" evidence="6">
    <location>
        <begin position="886"/>
        <end position="904"/>
    </location>
</feature>
<proteinExistence type="predicted"/>
<sequence>MEAQRQPHSTVALADQPVKVSSLQAAQGSSSIRQSPVIFQQEHALPQTIYLKALTIPLYHPIQSGCYQSNNQLAAGGSSINLDSSNMPLILSPLLHSERIAQPQPVAQKQAGRTLTLNLVSSPVLPSSSCPNAPIGSPGKYKNARKYICKHCGRDCLKPSVLEKHIRSHTGERPFPCTTCGIAFKTQSNLYKHRRTQTHVNNTKLPSGSDNSGILEENEKATDSIMSHQGAKRDNNICEKQGAGTEQIISETNTTVDTKKFPSIISLPTLNALSLTSESHKITIDDSYWPEASQGTSEREPMQDPQNLSSPVVLPDSLHQRKMIQEQRFSTANKHIQLQRQQATYSDKQWNSKLSDYKLKKCESTDSGYLSRSDSIEQQMLTSSPLHSLCEQSTELENETAFSGLRCTAGSNAKLDSAEKATALMLEKKKLEEHISKLISHNKAVVDDTQLDNVRPRKTVLSKQGSIDLPMPYTYKDSFHFDIRSLDVNRKKNLSLCSAKSTFTPIEKSKPLFFHSVPTQFSTTIDCVPVTRSNSLPFVESTRMAHDRVGSSKLPSLTRQPLNTSSSILLHSNNLAASSVDFPNSHPRALVRQTAVDDLPLSNAVYYYSPSEKMKETKKPGAGGEGVNAKCKKSTQRKLKMFSQEKWQMYGDETFKKIYQKMKNSQTAKKLNQRGEKATDNIGFTPDPKEAAGGGGVIQLKDGRSSLSGNLSSPLTIPRTELNPVESKTCPIGNNLLHGDSSKENAGRFTELMETAHSINAGEQSVISKTSPKHGCSNKHSSDKCTGGNNMLLAVSSHGMRLQLKQRASQLNSNLLNTDSLQMHNSQLEESCPGSESNTLVLDSENIFKSDGENHSNKETSQHAQMAVRAHNCVSGESTQAFQKLPSERKKLKVDELKSGDNKALKSSPSPSSENNIVGETVKLIDCYSVHAVSPALVKQSAKEGKQNSSTDINESISSAEGMEYEKTVKLHIEPIYYSDNTVNLLPQSTKISKASLSEFLVPELKKDNCSSFALSKVTDTGAKTCPVTAGARVPLHSGDDAGISSTTQNLELGQVTPPLKKNAFSPKYILKLPQEESTTDLSLLVEPGQESMPGVSLPVPITKTSCTINRTVSADSSAVFLSPLQFELRHQARAVGLRWGVHTNWKALVPCSPVNSTTTNITTKIDDSFQNQSCRQKEIMKDTWKETEDKDNLSDQMQADEKWINTAVCSAQTTGKKVCFTSMYTGGFFISADIKGENQVLHHLHSGNNSLMMTSSSGKGATPSGDMEQKSMGWDTDGSSSGILKDTSPGSQDLQYSIHSMDNSNYFCHSFGTFYCHTLSTQRKELPALSQITLTCLSGNSRISSTKGSFPSLNAEPQLTWCCLTRSLPLPAEQKEKADSAYSSLHICKKKSGSEGTLSKCDFSFIKVKNISKTGPYSHTTGNLKTLVSSFSQGEQPQKQSSSKAGGSGASENISEREKKEILCRRKKFTTNKSKRSHKQKKMKINQKWSKGNHMHGYTQLKTNRLSKQHWLPNRTLESLKKHQLLHTDNSLNRCEKCHSPASNLQDNYLPQQEELSCPTSDKPASKGNNHKKEDRNHKNNSGIFSPAGHSISFTQQGKLDGKDVTRPVEKHSRGNLFIQNLNATPGLPMVTYSCSSPAKAAMRQTNNDLDICCLVTQPLILQKSFPVKPPPNAHSDPLESSFWSFPFDLVGTGTCCQHVSMGSEVTAPFSLWPKADHKNILNLESQGQSFAALYPLVQTSGKEEHPMEGNSYSSLKEKLTPSSKTVCSALLGSKVNTLPETSITNTSLPSTANIQGINSSNNSPHGCMDKNGAYLQSDGHGRLNKTGTNTFKEPSFPFSPTESSTASSETPSKTYKKRGLEMIRKQTRVEYDDTSSDDEDRLVIEI</sequence>
<organism evidence="8 9">
    <name type="scientific">Gopherus agassizii</name>
    <name type="common">Agassiz's desert tortoise</name>
    <dbReference type="NCBI Taxonomy" id="38772"/>
    <lineage>
        <taxon>Eukaryota</taxon>
        <taxon>Metazoa</taxon>
        <taxon>Chordata</taxon>
        <taxon>Craniata</taxon>
        <taxon>Vertebrata</taxon>
        <taxon>Euteleostomi</taxon>
        <taxon>Archelosauria</taxon>
        <taxon>Testudinata</taxon>
        <taxon>Testudines</taxon>
        <taxon>Cryptodira</taxon>
        <taxon>Durocryptodira</taxon>
        <taxon>Testudinoidea</taxon>
        <taxon>Testudinidae</taxon>
        <taxon>Gopherus</taxon>
    </lineage>
</organism>
<evidence type="ECO:0000259" key="7">
    <source>
        <dbReference type="PROSITE" id="PS50157"/>
    </source>
</evidence>
<evidence type="ECO:0000256" key="3">
    <source>
        <dbReference type="ARBA" id="ARBA00022771"/>
    </source>
</evidence>
<feature type="compositionally biased region" description="Polar residues" evidence="6">
    <location>
        <begin position="905"/>
        <end position="915"/>
    </location>
</feature>
<feature type="region of interest" description="Disordered" evidence="6">
    <location>
        <begin position="1543"/>
        <end position="1603"/>
    </location>
</feature>
<feature type="region of interest" description="Disordered" evidence="6">
    <location>
        <begin position="880"/>
        <end position="915"/>
    </location>
</feature>
<evidence type="ECO:0000256" key="6">
    <source>
        <dbReference type="SAM" id="MobiDB-lite"/>
    </source>
</evidence>
<feature type="region of interest" description="Disordered" evidence="6">
    <location>
        <begin position="1255"/>
        <end position="1284"/>
    </location>
</feature>
<evidence type="ECO:0000256" key="1">
    <source>
        <dbReference type="ARBA" id="ARBA00022723"/>
    </source>
</evidence>
<evidence type="ECO:0000256" key="4">
    <source>
        <dbReference type="ARBA" id="ARBA00022833"/>
    </source>
</evidence>
<keyword evidence="4" id="KW-0862">Zinc</keyword>
<feature type="region of interest" description="Disordered" evidence="6">
    <location>
        <begin position="671"/>
        <end position="691"/>
    </location>
</feature>
<dbReference type="GO" id="GO:0008270">
    <property type="term" value="F:zinc ion binding"/>
    <property type="evidence" value="ECO:0007669"/>
    <property type="project" value="UniProtKB-KW"/>
</dbReference>
<keyword evidence="1" id="KW-0479">Metal-binding</keyword>
<reference evidence="9" key="1">
    <citation type="journal article" date="2017" name="PLoS ONE">
        <title>The Agassiz's desert tortoise genome provides a resource for the conservation of a threatened species.</title>
        <authorList>
            <person name="Tollis M."/>
            <person name="DeNardo D.F."/>
            <person name="Cornelius J.A."/>
            <person name="Dolby G.A."/>
            <person name="Edwards T."/>
            <person name="Henen B.T."/>
            <person name="Karl A.E."/>
            <person name="Murphy R.W."/>
            <person name="Kusumi K."/>
        </authorList>
    </citation>
    <scope>NUCLEOTIDE SEQUENCE [LARGE SCALE GENOMIC DNA]</scope>
</reference>
<dbReference type="PANTHER" id="PTHR47166:SF1">
    <property type="entry name" value="ZINC FINGER PROTEIN 831"/>
    <property type="match status" value="1"/>
</dbReference>
<dbReference type="Ensembl" id="ENSGAGT00000030292.1">
    <property type="protein sequence ID" value="ENSGAGP00000026654.1"/>
    <property type="gene ID" value="ENSGAGG00000019406.1"/>
</dbReference>
<dbReference type="Proteomes" id="UP000291020">
    <property type="component" value="Unassembled WGS sequence"/>
</dbReference>
<feature type="region of interest" description="Disordered" evidence="6">
    <location>
        <begin position="1431"/>
        <end position="1459"/>
    </location>
</feature>
<feature type="compositionally biased region" description="Polar residues" evidence="6">
    <location>
        <begin position="1543"/>
        <end position="1561"/>
    </location>
</feature>
<dbReference type="SMART" id="SM00355">
    <property type="entry name" value="ZnF_C2H2"/>
    <property type="match status" value="2"/>
</dbReference>